<keyword evidence="1" id="KW-1133">Transmembrane helix</keyword>
<keyword evidence="1" id="KW-0812">Transmembrane</keyword>
<dbReference type="EMBL" id="CP064981">
    <property type="protein sequence ID" value="QQR92587.1"/>
    <property type="molecule type" value="Genomic_DNA"/>
</dbReference>
<feature type="transmembrane region" description="Helical" evidence="1">
    <location>
        <begin position="122"/>
        <end position="140"/>
    </location>
</feature>
<feature type="transmembrane region" description="Helical" evidence="1">
    <location>
        <begin position="7"/>
        <end position="24"/>
    </location>
</feature>
<sequence length="183" mass="20181">MDAGRTIALGLRGVLLLGLVWALMQGRLDYVGILGASVIASALVGWIQRRYFGPMGIYLDVLFALLIVFNNLFGLVFDFYHTVPGWDIATHYTTSIFLAVSGLVLLERGYPQMIKQVPKPAVVFAVTLFALGLGGLWEIGEFSSDFLRMTDFQQGLTNTMQDLIVDLGAGIVVGTAWAWKRKY</sequence>
<dbReference type="InterPro" id="IPR014509">
    <property type="entry name" value="YjdF-like"/>
</dbReference>
<evidence type="ECO:0000256" key="1">
    <source>
        <dbReference type="SAM" id="Phobius"/>
    </source>
</evidence>
<evidence type="ECO:0008006" key="3">
    <source>
        <dbReference type="Google" id="ProtNLM"/>
    </source>
</evidence>
<protein>
    <recommendedName>
        <fullName evidence="3">DUF2238 domain-containing protein</fullName>
    </recommendedName>
</protein>
<name>A0A7T9I2B8_9ARCH</name>
<organism evidence="2">
    <name type="scientific">Candidatus Iainarchaeum sp</name>
    <dbReference type="NCBI Taxonomy" id="3101447"/>
    <lineage>
        <taxon>Archaea</taxon>
        <taxon>Candidatus Iainarchaeota</taxon>
        <taxon>Candidatus Iainarchaeia</taxon>
        <taxon>Candidatus Iainarchaeales</taxon>
        <taxon>Candidatus Iainarchaeaceae</taxon>
        <taxon>Candidatus Iainarchaeum</taxon>
    </lineage>
</organism>
<feature type="transmembrane region" description="Helical" evidence="1">
    <location>
        <begin position="92"/>
        <end position="110"/>
    </location>
</feature>
<gene>
    <name evidence="2" type="ORF">IPJ89_05580</name>
</gene>
<reference evidence="2" key="1">
    <citation type="submission" date="2020-11" db="EMBL/GenBank/DDBJ databases">
        <title>Connecting structure to function with the recovery of over 1000 high-quality activated sludge metagenome-assembled genomes encoding full-length rRNA genes using long-read sequencing.</title>
        <authorList>
            <person name="Singleton C.M."/>
            <person name="Petriglieri F."/>
            <person name="Kristensen J.M."/>
            <person name="Kirkegaard R.H."/>
            <person name="Michaelsen T.Y."/>
            <person name="Andersen M.H."/>
            <person name="Karst S.M."/>
            <person name="Dueholm M.S."/>
            <person name="Nielsen P.H."/>
            <person name="Albertsen M."/>
        </authorList>
    </citation>
    <scope>NUCLEOTIDE SEQUENCE</scope>
    <source>
        <strain evidence="2">Fred_18-Q3-R57-64_BAT3C.431</strain>
    </source>
</reference>
<feature type="transmembrane region" description="Helical" evidence="1">
    <location>
        <begin position="160"/>
        <end position="179"/>
    </location>
</feature>
<keyword evidence="1" id="KW-0472">Membrane</keyword>
<evidence type="ECO:0000313" key="2">
    <source>
        <dbReference type="EMBL" id="QQR92587.1"/>
    </source>
</evidence>
<dbReference type="Pfam" id="PF09997">
    <property type="entry name" value="DUF2238"/>
    <property type="match status" value="1"/>
</dbReference>
<dbReference type="AlphaFoldDB" id="A0A7T9I2B8"/>
<feature type="transmembrane region" description="Helical" evidence="1">
    <location>
        <begin position="30"/>
        <end position="47"/>
    </location>
</feature>
<accession>A0A7T9I2B8</accession>
<dbReference type="Proteomes" id="UP000596004">
    <property type="component" value="Chromosome"/>
</dbReference>
<proteinExistence type="predicted"/>
<feature type="transmembrane region" description="Helical" evidence="1">
    <location>
        <begin position="59"/>
        <end position="80"/>
    </location>
</feature>